<gene>
    <name evidence="2" type="ORF">N7468_002114</name>
</gene>
<reference evidence="2" key="1">
    <citation type="submission" date="2022-11" db="EMBL/GenBank/DDBJ databases">
        <authorList>
            <person name="Petersen C."/>
        </authorList>
    </citation>
    <scope>NUCLEOTIDE SEQUENCE</scope>
    <source>
        <strain evidence="2">IBT 19713</strain>
    </source>
</reference>
<keyword evidence="3" id="KW-1185">Reference proteome</keyword>
<organism evidence="2 3">
    <name type="scientific">Penicillium chermesinum</name>
    <dbReference type="NCBI Taxonomy" id="63820"/>
    <lineage>
        <taxon>Eukaryota</taxon>
        <taxon>Fungi</taxon>
        <taxon>Dikarya</taxon>
        <taxon>Ascomycota</taxon>
        <taxon>Pezizomycotina</taxon>
        <taxon>Eurotiomycetes</taxon>
        <taxon>Eurotiomycetidae</taxon>
        <taxon>Eurotiales</taxon>
        <taxon>Aspergillaceae</taxon>
        <taxon>Penicillium</taxon>
    </lineage>
</organism>
<evidence type="ECO:0000313" key="3">
    <source>
        <dbReference type="Proteomes" id="UP001150941"/>
    </source>
</evidence>
<name>A0A9W9TX84_9EURO</name>
<comment type="caution">
    <text evidence="2">The sequence shown here is derived from an EMBL/GenBank/DDBJ whole genome shotgun (WGS) entry which is preliminary data.</text>
</comment>
<evidence type="ECO:0000256" key="1">
    <source>
        <dbReference type="SAM" id="MobiDB-lite"/>
    </source>
</evidence>
<dbReference type="GeneID" id="83198714"/>
<feature type="region of interest" description="Disordered" evidence="1">
    <location>
        <begin position="1"/>
        <end position="36"/>
    </location>
</feature>
<protein>
    <submittedName>
        <fullName evidence="2">Uncharacterized protein</fullName>
    </submittedName>
</protein>
<reference evidence="2" key="2">
    <citation type="journal article" date="2023" name="IMA Fungus">
        <title>Comparative genomic study of the Penicillium genus elucidates a diverse pangenome and 15 lateral gene transfer events.</title>
        <authorList>
            <person name="Petersen C."/>
            <person name="Sorensen T."/>
            <person name="Nielsen M.R."/>
            <person name="Sondergaard T.E."/>
            <person name="Sorensen J.L."/>
            <person name="Fitzpatrick D.A."/>
            <person name="Frisvad J.C."/>
            <person name="Nielsen K.L."/>
        </authorList>
    </citation>
    <scope>NUCLEOTIDE SEQUENCE</scope>
    <source>
        <strain evidence="2">IBT 19713</strain>
    </source>
</reference>
<dbReference type="EMBL" id="JAPQKS010000002">
    <property type="protein sequence ID" value="KAJ5247131.1"/>
    <property type="molecule type" value="Genomic_DNA"/>
</dbReference>
<proteinExistence type="predicted"/>
<dbReference type="AlphaFoldDB" id="A0A9W9TX84"/>
<accession>A0A9W9TX84</accession>
<feature type="compositionally biased region" description="Polar residues" evidence="1">
    <location>
        <begin position="1"/>
        <end position="10"/>
    </location>
</feature>
<dbReference type="Proteomes" id="UP001150941">
    <property type="component" value="Unassembled WGS sequence"/>
</dbReference>
<evidence type="ECO:0000313" key="2">
    <source>
        <dbReference type="EMBL" id="KAJ5247131.1"/>
    </source>
</evidence>
<dbReference type="RefSeq" id="XP_058334552.1">
    <property type="nucleotide sequence ID" value="XM_058471411.1"/>
</dbReference>
<sequence>MRVATGSSPPGATLLPARVPLSEPSRPKESLELSTSGGYTHSSLRFLQRVHLGTSSSHCGCNQISVVHIEWRQSRLSGGLREGPVYSSLKALFSSDAKPDRADPCEYDLL</sequence>